<dbReference type="InterPro" id="IPR036162">
    <property type="entry name" value="Resolvase-like_N_sf"/>
</dbReference>
<evidence type="ECO:0000259" key="4">
    <source>
        <dbReference type="PROSITE" id="PS51736"/>
    </source>
</evidence>
<dbReference type="SUPFAM" id="SSF53041">
    <property type="entry name" value="Resolvase-like"/>
    <property type="match status" value="1"/>
</dbReference>
<dbReference type="GO" id="GO:0003677">
    <property type="term" value="F:DNA binding"/>
    <property type="evidence" value="ECO:0007669"/>
    <property type="project" value="UniProtKB-KW"/>
</dbReference>
<dbReference type="InterPro" id="IPR006118">
    <property type="entry name" value="Recombinase_CS"/>
</dbReference>
<proteinExistence type="predicted"/>
<accession>X1DLE3</accession>
<sequence>MKKQAKVVGYLRVSTLDQNTDKNELAVLKFANARGYSQVEFISEQVSGMTSWKRRKLYDVVEHMTANDILIVPELSRLGRSIVDILEVLKRLTEQGVKVFSVKENFQINGEDIQSKVMRTMLALFAEIERDLI</sequence>
<evidence type="ECO:0000256" key="2">
    <source>
        <dbReference type="ARBA" id="ARBA00023125"/>
    </source>
</evidence>
<dbReference type="AlphaFoldDB" id="X1DLE3"/>
<gene>
    <name evidence="5" type="ORF">S01H4_57676</name>
</gene>
<dbReference type="SMART" id="SM00857">
    <property type="entry name" value="Resolvase"/>
    <property type="match status" value="1"/>
</dbReference>
<dbReference type="InterPro" id="IPR050639">
    <property type="entry name" value="SSR_resolvase"/>
</dbReference>
<name>X1DLE3_9ZZZZ</name>
<keyword evidence="3" id="KW-0233">DNA recombination</keyword>
<feature type="non-terminal residue" evidence="5">
    <location>
        <position position="133"/>
    </location>
</feature>
<dbReference type="Gene3D" id="3.40.50.1390">
    <property type="entry name" value="Resolvase, N-terminal catalytic domain"/>
    <property type="match status" value="1"/>
</dbReference>
<dbReference type="Pfam" id="PF00239">
    <property type="entry name" value="Resolvase"/>
    <property type="match status" value="1"/>
</dbReference>
<evidence type="ECO:0000256" key="3">
    <source>
        <dbReference type="ARBA" id="ARBA00023172"/>
    </source>
</evidence>
<keyword evidence="2" id="KW-0238">DNA-binding</keyword>
<dbReference type="PANTHER" id="PTHR30461:SF19">
    <property type="entry name" value="SITE-SPECIFIC RECOMBINASE RESOLVASE FAMILY"/>
    <property type="match status" value="1"/>
</dbReference>
<dbReference type="CDD" id="cd03768">
    <property type="entry name" value="SR_ResInv"/>
    <property type="match status" value="1"/>
</dbReference>
<feature type="domain" description="Resolvase/invertase-type recombinase catalytic" evidence="4">
    <location>
        <begin position="6"/>
        <end position="133"/>
    </location>
</feature>
<reference evidence="5" key="1">
    <citation type="journal article" date="2014" name="Front. Microbiol.">
        <title>High frequency of phylogenetically diverse reductive dehalogenase-homologous genes in deep subseafloor sedimentary metagenomes.</title>
        <authorList>
            <person name="Kawai M."/>
            <person name="Futagami T."/>
            <person name="Toyoda A."/>
            <person name="Takaki Y."/>
            <person name="Nishi S."/>
            <person name="Hori S."/>
            <person name="Arai W."/>
            <person name="Tsubouchi T."/>
            <person name="Morono Y."/>
            <person name="Uchiyama I."/>
            <person name="Ito T."/>
            <person name="Fujiyama A."/>
            <person name="Inagaki F."/>
            <person name="Takami H."/>
        </authorList>
    </citation>
    <scope>NUCLEOTIDE SEQUENCE</scope>
    <source>
        <strain evidence="5">Expedition CK06-06</strain>
    </source>
</reference>
<dbReference type="GO" id="GO:0015074">
    <property type="term" value="P:DNA integration"/>
    <property type="evidence" value="ECO:0007669"/>
    <property type="project" value="UniProtKB-KW"/>
</dbReference>
<dbReference type="GO" id="GO:0000150">
    <property type="term" value="F:DNA strand exchange activity"/>
    <property type="evidence" value="ECO:0007669"/>
    <property type="project" value="InterPro"/>
</dbReference>
<protein>
    <recommendedName>
        <fullName evidence="4">Resolvase/invertase-type recombinase catalytic domain-containing protein</fullName>
    </recommendedName>
</protein>
<keyword evidence="1" id="KW-0229">DNA integration</keyword>
<organism evidence="5">
    <name type="scientific">marine sediment metagenome</name>
    <dbReference type="NCBI Taxonomy" id="412755"/>
    <lineage>
        <taxon>unclassified sequences</taxon>
        <taxon>metagenomes</taxon>
        <taxon>ecological metagenomes</taxon>
    </lineage>
</organism>
<dbReference type="EMBL" id="BART01033601">
    <property type="protein sequence ID" value="GAH09090.1"/>
    <property type="molecule type" value="Genomic_DNA"/>
</dbReference>
<evidence type="ECO:0000256" key="1">
    <source>
        <dbReference type="ARBA" id="ARBA00022908"/>
    </source>
</evidence>
<dbReference type="InterPro" id="IPR006119">
    <property type="entry name" value="Resolv_N"/>
</dbReference>
<dbReference type="PANTHER" id="PTHR30461">
    <property type="entry name" value="DNA-INVERTASE FROM LAMBDOID PROPHAGE"/>
    <property type="match status" value="1"/>
</dbReference>
<evidence type="ECO:0000313" key="5">
    <source>
        <dbReference type="EMBL" id="GAH09090.1"/>
    </source>
</evidence>
<comment type="caution">
    <text evidence="5">The sequence shown here is derived from an EMBL/GenBank/DDBJ whole genome shotgun (WGS) entry which is preliminary data.</text>
</comment>
<dbReference type="PROSITE" id="PS00397">
    <property type="entry name" value="RECOMBINASES_1"/>
    <property type="match status" value="1"/>
</dbReference>
<dbReference type="PROSITE" id="PS51736">
    <property type="entry name" value="RECOMBINASES_3"/>
    <property type="match status" value="1"/>
</dbReference>